<evidence type="ECO:0000313" key="1">
    <source>
        <dbReference type="EMBL" id="KIR21860.1"/>
    </source>
</evidence>
<dbReference type="EMBL" id="JXCQ01000020">
    <property type="protein sequence ID" value="KIR21860.1"/>
    <property type="molecule type" value="Genomic_DNA"/>
</dbReference>
<reference evidence="1 2" key="1">
    <citation type="submission" date="2015-01" db="EMBL/GenBank/DDBJ databases">
        <title>Genome sequence of the beneficial rhizobacterium Pseudomonas fluorescens 2-79.</title>
        <authorList>
            <person name="Thuermer A."/>
            <person name="Daniel R."/>
        </authorList>
    </citation>
    <scope>NUCLEOTIDE SEQUENCE [LARGE SCALE GENOMIC DNA]</scope>
    <source>
        <strain evidence="1 2">2-79</strain>
    </source>
</reference>
<evidence type="ECO:0000313" key="2">
    <source>
        <dbReference type="Proteomes" id="UP000032210"/>
    </source>
</evidence>
<name>A0A0D0TLN6_PSEFL</name>
<gene>
    <name evidence="1" type="ORF">PFLU3_27490</name>
</gene>
<proteinExistence type="predicted"/>
<dbReference type="AlphaFoldDB" id="A0A0D0TLN6"/>
<protein>
    <submittedName>
        <fullName evidence="1">Uncharacterized protein</fullName>
    </submittedName>
</protein>
<accession>A0A0D0TLN6</accession>
<dbReference type="RefSeq" id="WP_043049107.1">
    <property type="nucleotide sequence ID" value="NZ_JXCQ01000020.1"/>
</dbReference>
<sequence length="108" mass="12179">MQPAAKTDAVGKAATGNADFNVNGRVVSAGQRYINGIINDDQLFRYLMDNAISYKDSPNLQLEKGGWIYLIRTGHCHWSNAHFFLPDISFFLIFSARFSRLPPQIRNS</sequence>
<dbReference type="PATRIC" id="fig|294.125.peg.2824"/>
<organism evidence="1 2">
    <name type="scientific">Pseudomonas fluorescens</name>
    <dbReference type="NCBI Taxonomy" id="294"/>
    <lineage>
        <taxon>Bacteria</taxon>
        <taxon>Pseudomonadati</taxon>
        <taxon>Pseudomonadota</taxon>
        <taxon>Gammaproteobacteria</taxon>
        <taxon>Pseudomonadales</taxon>
        <taxon>Pseudomonadaceae</taxon>
        <taxon>Pseudomonas</taxon>
    </lineage>
</organism>
<comment type="caution">
    <text evidence="1">The sequence shown here is derived from an EMBL/GenBank/DDBJ whole genome shotgun (WGS) entry which is preliminary data.</text>
</comment>
<dbReference type="Proteomes" id="UP000032210">
    <property type="component" value="Unassembled WGS sequence"/>
</dbReference>